<dbReference type="AlphaFoldDB" id="A0A4R0PHV5"/>
<dbReference type="RefSeq" id="WP_131566837.1">
    <property type="nucleotide sequence ID" value="NZ_JAINFK010000004.1"/>
</dbReference>
<accession>A0A4R0PHV5</accession>
<sequence length="183" mass="18520">MELVGGLAAKLIGGIGAGVKAATGAAGAAAGASGSGGLFTLKTISTTFGVVSQIGRGIAAQQQQNAEARQQQYEAREEFVDAKETSAALKAELANTIANQKVLFASGGVNLGSVSVEQAQKQAVEDAESELSISSNQSLARSLQRRRAARNARSRGRSALFQGFAGAAGTLANAALDRKEIGA</sequence>
<dbReference type="Proteomes" id="UP000291301">
    <property type="component" value="Unassembled WGS sequence"/>
</dbReference>
<evidence type="ECO:0000313" key="2">
    <source>
        <dbReference type="Proteomes" id="UP000291301"/>
    </source>
</evidence>
<reference evidence="1 2" key="1">
    <citation type="journal article" date="2015" name="Antonie Van Leeuwenhoek">
        <title>Oricola cellulosilytica gen. nov., sp. nov., a cellulose-degrading bacterium of the family Phyllobacteriaceae isolated from surface seashore water, and emended descriptions of Mesorhizobium loti and Phyllobacterium myrsinacearum.</title>
        <authorList>
            <person name="Hameed A."/>
            <person name="Shahina M."/>
            <person name="Lai W.A."/>
            <person name="Lin S.Y."/>
            <person name="Young L.S."/>
            <person name="Liu Y.C."/>
            <person name="Hsu Y.H."/>
            <person name="Young C.C."/>
        </authorList>
    </citation>
    <scope>NUCLEOTIDE SEQUENCE [LARGE SCALE GENOMIC DNA]</scope>
    <source>
        <strain evidence="1 2">KCTC 52183</strain>
    </source>
</reference>
<dbReference type="EMBL" id="SJST01000002">
    <property type="protein sequence ID" value="TCD15144.1"/>
    <property type="molecule type" value="Genomic_DNA"/>
</dbReference>
<evidence type="ECO:0000313" key="1">
    <source>
        <dbReference type="EMBL" id="TCD15144.1"/>
    </source>
</evidence>
<comment type="caution">
    <text evidence="1">The sequence shown here is derived from an EMBL/GenBank/DDBJ whole genome shotgun (WGS) entry which is preliminary data.</text>
</comment>
<keyword evidence="2" id="KW-1185">Reference proteome</keyword>
<protein>
    <submittedName>
        <fullName evidence="1">Uncharacterized protein</fullName>
    </submittedName>
</protein>
<organism evidence="1 2">
    <name type="scientific">Oricola cellulosilytica</name>
    <dbReference type="NCBI Taxonomy" id="1429082"/>
    <lineage>
        <taxon>Bacteria</taxon>
        <taxon>Pseudomonadati</taxon>
        <taxon>Pseudomonadota</taxon>
        <taxon>Alphaproteobacteria</taxon>
        <taxon>Hyphomicrobiales</taxon>
        <taxon>Ahrensiaceae</taxon>
        <taxon>Oricola</taxon>
    </lineage>
</organism>
<name>A0A4R0PHV5_9HYPH</name>
<gene>
    <name evidence="1" type="ORF">E0D97_06240</name>
</gene>
<proteinExistence type="predicted"/>